<accession>I3SIS8</accession>
<reference evidence="1" key="1">
    <citation type="submission" date="2012-05" db="EMBL/GenBank/DDBJ databases">
        <authorList>
            <person name="Krishnakumar V."/>
            <person name="Cheung F."/>
            <person name="Xiao Y."/>
            <person name="Chan A."/>
            <person name="Moskal W.A."/>
            <person name="Town C.D."/>
        </authorList>
    </citation>
    <scope>NUCLEOTIDE SEQUENCE</scope>
</reference>
<name>I3SIS8_MEDTR</name>
<evidence type="ECO:0000313" key="1">
    <source>
        <dbReference type="EMBL" id="AFK40170.1"/>
    </source>
</evidence>
<dbReference type="EMBL" id="BT140375">
    <property type="protein sequence ID" value="AFK40170.1"/>
    <property type="molecule type" value="mRNA"/>
</dbReference>
<protein>
    <submittedName>
        <fullName evidence="1">Uncharacterized protein</fullName>
    </submittedName>
</protein>
<organism evidence="1">
    <name type="scientific">Medicago truncatula</name>
    <name type="common">Barrel medic</name>
    <name type="synonym">Medicago tribuloides</name>
    <dbReference type="NCBI Taxonomy" id="3880"/>
    <lineage>
        <taxon>Eukaryota</taxon>
        <taxon>Viridiplantae</taxon>
        <taxon>Streptophyta</taxon>
        <taxon>Embryophyta</taxon>
        <taxon>Tracheophyta</taxon>
        <taxon>Spermatophyta</taxon>
        <taxon>Magnoliopsida</taxon>
        <taxon>eudicotyledons</taxon>
        <taxon>Gunneridae</taxon>
        <taxon>Pentapetalae</taxon>
        <taxon>rosids</taxon>
        <taxon>fabids</taxon>
        <taxon>Fabales</taxon>
        <taxon>Fabaceae</taxon>
        <taxon>Papilionoideae</taxon>
        <taxon>50 kb inversion clade</taxon>
        <taxon>NPAAA clade</taxon>
        <taxon>Hologalegina</taxon>
        <taxon>IRL clade</taxon>
        <taxon>Trifolieae</taxon>
        <taxon>Medicago</taxon>
    </lineage>
</organism>
<sequence length="11" mass="1296">MRGITNNTINY</sequence>
<proteinExistence type="evidence at transcript level"/>